<dbReference type="Proteomes" id="UP001055072">
    <property type="component" value="Unassembled WGS sequence"/>
</dbReference>
<dbReference type="EMBL" id="MU274915">
    <property type="protein sequence ID" value="KAI0087929.1"/>
    <property type="molecule type" value="Genomic_DNA"/>
</dbReference>
<protein>
    <submittedName>
        <fullName evidence="1">Cortical protein marker for cell polarity-domain-containing protein</fullName>
    </submittedName>
</protein>
<name>A0ACB8U192_9APHY</name>
<reference evidence="1" key="1">
    <citation type="journal article" date="2021" name="Environ. Microbiol.">
        <title>Gene family expansions and transcriptome signatures uncover fungal adaptations to wood decay.</title>
        <authorList>
            <person name="Hage H."/>
            <person name="Miyauchi S."/>
            <person name="Viragh M."/>
            <person name="Drula E."/>
            <person name="Min B."/>
            <person name="Chaduli D."/>
            <person name="Navarro D."/>
            <person name="Favel A."/>
            <person name="Norest M."/>
            <person name="Lesage-Meessen L."/>
            <person name="Balint B."/>
            <person name="Merenyi Z."/>
            <person name="de Eugenio L."/>
            <person name="Morin E."/>
            <person name="Martinez A.T."/>
            <person name="Baldrian P."/>
            <person name="Stursova M."/>
            <person name="Martinez M.J."/>
            <person name="Novotny C."/>
            <person name="Magnuson J.K."/>
            <person name="Spatafora J.W."/>
            <person name="Maurice S."/>
            <person name="Pangilinan J."/>
            <person name="Andreopoulos W."/>
            <person name="LaButti K."/>
            <person name="Hundley H."/>
            <person name="Na H."/>
            <person name="Kuo A."/>
            <person name="Barry K."/>
            <person name="Lipzen A."/>
            <person name="Henrissat B."/>
            <person name="Riley R."/>
            <person name="Ahrendt S."/>
            <person name="Nagy L.G."/>
            <person name="Grigoriev I.V."/>
            <person name="Martin F."/>
            <person name="Rosso M.N."/>
        </authorList>
    </citation>
    <scope>NUCLEOTIDE SEQUENCE</scope>
    <source>
        <strain evidence="1">CBS 384.51</strain>
    </source>
</reference>
<gene>
    <name evidence="1" type="ORF">BDY19DRAFT_891889</name>
</gene>
<proteinExistence type="predicted"/>
<evidence type="ECO:0000313" key="1">
    <source>
        <dbReference type="EMBL" id="KAI0087929.1"/>
    </source>
</evidence>
<sequence length="1424" mass="146406">MPPSSIIRSSKPFSLSALYVLILASSSAVLADLPLVNFDRMGRVGLAGSFAGLDVAANSSSSFSFDPTTSTLLSRTSDGELTRLGSTDVGGTILTACTLDGTVYVAGNFSSIGGTSASNIASYSPSSGSFTALGQGGPNNVIHSLFCDDSNNNVWSGGKFSSPAPSVAIWNTKSSSWSSPPFGGLSGAGGEVLSIVPNSSHNSLVFTGSFLASFGNSSVALNGTNNPNVPFSAGATPFSSSLVPVPLADAHIDPSPSTTLAGFDNINNTLCPIGPDGAGNSWFAQDGAKAVVTVRKFQFLSASGIRLGNTFIDGRGTTGFSVTTIPDNAVRTLHYTDPHTGQNQSCSDPCPLLTDPAIPYQDFLFDSSLDITGFQLTLSQWQGASSGLHLLQLLSSGAFASSVDADNGVSCFAPNASSTARTGTWIEKDVQTNIPGTIQAVLVSDVNVNTSPAQTPTFTWRPYVSTSGDYTVNLLIPGCTNLQDCALRTSVTVTVFPGDGQSPVVTTVSQQNTDDTVKQIYSGPVVPTTPDFSMTISMALSNPPAGNGQNGQYELVADRVQLVLNSANITSVPSGNGTNSTSTSAQTSFGFLEWPLSQTDSVTTTGVLPNTSLTSLDSAGITFFNALGGSSSLQTISASIISAAVQHPSGTIFVGGSFSLSSGSAQGALNIAQWKDEHLAKVSGNGLDSSVSALVLSADGRTLFAGGSFKDTSDKSTNSKLSGVASYDVQNDAWAPLNGGVNGAVEGLELTSDNLLLVVGNFTETGDGTLANGLAAWNLTSNTWISSGGFLVGKMTFVGNSTAPSKSDGQSQLLAGSISASFKFSAAGFVTIQNGESSSNGMPKITPFSVQVQGSPNMTSSSMSNITANVKRHRAHNNRRSSIFSGWVGGFFRRQSDTTANLAPLPTIAPSNAPSILAGAYWTNSSTKRENAILGGNFTYTSTNGGIVQNIAVYDIDAGAVTALPGNQVNGTVRSLFVQDDSLYIGGSFSVSGTNFDGFAVYNLAREEWDTVGFQPLSGTSGSSASGVVVRSITAPTPESNAIIVGGSFSQGGSTSCRAICSFNTENKAWSALGNGIQGEVSSVSYAGSSRDTIVAAGSLALADGTGANVAEYSISNNTWSTVGGSGQLPGPVTAVEVNNGNSSSIFAAGKSTDGTSSFLSFWNGESWNAVGSSFESATDVSQLTMVPLQNTHSVNGIIEPDRMLWISGSLADSSFGNASSALFDGQQIIPYVVSSTSAGNPGTIASLIFSNSVFTFSQRHFLATGIVILISIAIAAGVVFWLALVGILWTLFARREDKLDKYDPAGDDDDDSMTHRPSSLLEHINAATRTTIIGSPYGPQDGEKVAEAAGTAPAATSSSDPFGPDASNFARADTPSDALGGLMAGEETSRPAHARYSFDGAGEGELPMTAGQELEILDDRDAA</sequence>
<evidence type="ECO:0000313" key="2">
    <source>
        <dbReference type="Proteomes" id="UP001055072"/>
    </source>
</evidence>
<organism evidence="1 2">
    <name type="scientific">Irpex rosettiformis</name>
    <dbReference type="NCBI Taxonomy" id="378272"/>
    <lineage>
        <taxon>Eukaryota</taxon>
        <taxon>Fungi</taxon>
        <taxon>Dikarya</taxon>
        <taxon>Basidiomycota</taxon>
        <taxon>Agaricomycotina</taxon>
        <taxon>Agaricomycetes</taxon>
        <taxon>Polyporales</taxon>
        <taxon>Irpicaceae</taxon>
        <taxon>Irpex</taxon>
    </lineage>
</organism>
<accession>A0ACB8U192</accession>
<keyword evidence="2" id="KW-1185">Reference proteome</keyword>
<comment type="caution">
    <text evidence="1">The sequence shown here is derived from an EMBL/GenBank/DDBJ whole genome shotgun (WGS) entry which is preliminary data.</text>
</comment>